<feature type="compositionally biased region" description="Low complexity" evidence="2">
    <location>
        <begin position="653"/>
        <end position="671"/>
    </location>
</feature>
<dbReference type="EC" id="4.2.1.135" evidence="5"/>
<keyword evidence="6" id="KW-1185">Reference proteome</keyword>
<proteinExistence type="inferred from homology"/>
<feature type="transmembrane region" description="Helical" evidence="3">
    <location>
        <begin position="83"/>
        <end position="106"/>
    </location>
</feature>
<keyword evidence="3" id="KW-0812">Transmembrane</keyword>
<accession>A0A0P1GW16</accession>
<protein>
    <submittedName>
        <fullName evidence="5">UDP-N-acetyl-alpha-D-glucosamine C6 dehydratase</fullName>
        <ecNumber evidence="5">4.2.1.135</ecNumber>
    </submittedName>
</protein>
<dbReference type="CDD" id="cd05237">
    <property type="entry name" value="UDP_invert_4-6DH_SDR_e"/>
    <property type="match status" value="1"/>
</dbReference>
<dbReference type="PANTHER" id="PTHR43318:SF1">
    <property type="entry name" value="POLYSACCHARIDE BIOSYNTHESIS PROTEIN EPSC-RELATED"/>
    <property type="match status" value="1"/>
</dbReference>
<dbReference type="Pfam" id="PF13727">
    <property type="entry name" value="CoA_binding_3"/>
    <property type="match status" value="1"/>
</dbReference>
<dbReference type="InterPro" id="IPR051203">
    <property type="entry name" value="Polysaccharide_Synthase-Rel"/>
</dbReference>
<keyword evidence="5" id="KW-0456">Lyase</keyword>
<dbReference type="InterPro" id="IPR029063">
    <property type="entry name" value="SAM-dependent_MTases_sf"/>
</dbReference>
<evidence type="ECO:0000256" key="2">
    <source>
        <dbReference type="SAM" id="MobiDB-lite"/>
    </source>
</evidence>
<dbReference type="SUPFAM" id="SSF53335">
    <property type="entry name" value="S-adenosyl-L-methionine-dependent methyltransferases"/>
    <property type="match status" value="1"/>
</dbReference>
<comment type="similarity">
    <text evidence="1">Belongs to the polysaccharide synthase family.</text>
</comment>
<dbReference type="AlphaFoldDB" id="A0A0P1GW16"/>
<evidence type="ECO:0000256" key="1">
    <source>
        <dbReference type="ARBA" id="ARBA00007430"/>
    </source>
</evidence>
<feature type="transmembrane region" description="Helical" evidence="3">
    <location>
        <begin position="112"/>
        <end position="140"/>
    </location>
</feature>
<feature type="domain" description="Polysaccharide biosynthesis protein CapD-like" evidence="4">
    <location>
        <begin position="286"/>
        <end position="576"/>
    </location>
</feature>
<evidence type="ECO:0000313" key="6">
    <source>
        <dbReference type="Proteomes" id="UP000052022"/>
    </source>
</evidence>
<feature type="region of interest" description="Disordered" evidence="2">
    <location>
        <begin position="653"/>
        <end position="693"/>
    </location>
</feature>
<feature type="transmembrane region" description="Helical" evidence="3">
    <location>
        <begin position="54"/>
        <end position="71"/>
    </location>
</feature>
<dbReference type="Pfam" id="PF02719">
    <property type="entry name" value="Polysacc_synt_2"/>
    <property type="match status" value="1"/>
</dbReference>
<dbReference type="GO" id="GO:0016829">
    <property type="term" value="F:lyase activity"/>
    <property type="evidence" value="ECO:0007669"/>
    <property type="project" value="UniProtKB-KW"/>
</dbReference>
<dbReference type="InterPro" id="IPR003869">
    <property type="entry name" value="Polysac_CapD-like"/>
</dbReference>
<dbReference type="Gene3D" id="3.40.50.720">
    <property type="entry name" value="NAD(P)-binding Rossmann-like Domain"/>
    <property type="match status" value="2"/>
</dbReference>
<dbReference type="STRING" id="928856.SAMN04488049_11619"/>
<evidence type="ECO:0000259" key="4">
    <source>
        <dbReference type="Pfam" id="PF02719"/>
    </source>
</evidence>
<evidence type="ECO:0000256" key="3">
    <source>
        <dbReference type="SAM" id="Phobius"/>
    </source>
</evidence>
<name>A0A0P1GW16_9RHOB</name>
<organism evidence="5 6">
    <name type="scientific">Tritonibacter multivorans</name>
    <dbReference type="NCBI Taxonomy" id="928856"/>
    <lineage>
        <taxon>Bacteria</taxon>
        <taxon>Pseudomonadati</taxon>
        <taxon>Pseudomonadota</taxon>
        <taxon>Alphaproteobacteria</taxon>
        <taxon>Rhodobacterales</taxon>
        <taxon>Paracoccaceae</taxon>
        <taxon>Tritonibacter</taxon>
    </lineage>
</organism>
<keyword evidence="3" id="KW-0472">Membrane</keyword>
<dbReference type="PANTHER" id="PTHR43318">
    <property type="entry name" value="UDP-N-ACETYLGLUCOSAMINE 4,6-DEHYDRATASE"/>
    <property type="match status" value="1"/>
</dbReference>
<dbReference type="RefSeq" id="WP_235811490.1">
    <property type="nucleotide sequence ID" value="NZ_CYSD01000040.1"/>
</dbReference>
<dbReference type="EMBL" id="CYSD01000040">
    <property type="protein sequence ID" value="CUH80781.1"/>
    <property type="molecule type" value="Genomic_DNA"/>
</dbReference>
<reference evidence="5 6" key="1">
    <citation type="submission" date="2015-09" db="EMBL/GenBank/DDBJ databases">
        <authorList>
            <consortium name="Swine Surveillance"/>
        </authorList>
    </citation>
    <scope>NUCLEOTIDE SEQUENCE [LARGE SCALE GENOMIC DNA]</scope>
    <source>
        <strain evidence="5 6">CECT 7557</strain>
    </source>
</reference>
<dbReference type="SUPFAM" id="SSF51735">
    <property type="entry name" value="NAD(P)-binding Rossmann-fold domains"/>
    <property type="match status" value="1"/>
</dbReference>
<gene>
    <name evidence="5" type="primary">pglF</name>
    <name evidence="5" type="ORF">TRM7557_03070</name>
</gene>
<dbReference type="InterPro" id="IPR036291">
    <property type="entry name" value="NAD(P)-bd_dom_sf"/>
</dbReference>
<keyword evidence="3" id="KW-1133">Transmembrane helix</keyword>
<dbReference type="Proteomes" id="UP000052022">
    <property type="component" value="Unassembled WGS sequence"/>
</dbReference>
<sequence length="693" mass="73909">MKLFLFLQRLTRGHKAGIVLSLDMVLLPLALLFAFALQPQPQSAFHLLGQMLPTLPYVLGSVAALSLWLGLPQIQLKAYERHAVGQTVVVAASATAIEATLCLIFGPDLALGTHVVFGLCYFLFMVAVRAVLYQVVLAIYRRVRPCRQVLIYGAGATGTQLAQALKAHDQITPVAFIDDNVSLQGVTLVGLPVLAPGEIAALARDRDISRVLLAMPSQSQPKQVQIIQRLQKLGLEVQALPSFAQLIGEEALVDKLKPVAPQNFLGRDTRSLSLNEASSSYTGRVVLVSGAGGSIGSELCRQVLACRPAKLVLYELSELALYTIHQELSQVVDGTLIELVPVLGSVTDPRQVRRVLADHEVQVVLHAAAYKHVPLVEANPLPGLANNVFGTRTLARAAADQGVERFILISSDKAVRPTNVMGASKRLAELVVQDQAARGSDTVFTMVRFGNVLGSSGSVIPLFQEQIARGGPVTVTDPRVKRYFMTISEAVQLVLQAGAKARGGEVFVLDMGEPISILQLARQVIEAAGYAVRDEKRPDGDIEINIIGLRPGEKLEEELTICEELITTGHPKIFCAREAVLSEIEVAGFLRNLRQVVAAGDELAAKTLIARWVEGYGAALADQQLSRGDALAGVPARAGYAVGTDREAALEAGLDPAGADFADPGADPAADQGVDRGKRAPKTTPQSAGGLGV</sequence>
<evidence type="ECO:0000313" key="5">
    <source>
        <dbReference type="EMBL" id="CUH80781.1"/>
    </source>
</evidence>